<dbReference type="SUPFAM" id="SSF81665">
    <property type="entry name" value="Calcium ATPase, transmembrane domain M"/>
    <property type="match status" value="1"/>
</dbReference>
<name>A0ABY3TW55_9MYCO</name>
<feature type="transmembrane region" description="Helical" evidence="7">
    <location>
        <begin position="598"/>
        <end position="625"/>
    </location>
</feature>
<keyword evidence="7" id="KW-0479">Metal-binding</keyword>
<feature type="transmembrane region" description="Helical" evidence="7">
    <location>
        <begin position="299"/>
        <end position="324"/>
    </location>
</feature>
<dbReference type="InterPro" id="IPR023214">
    <property type="entry name" value="HAD_sf"/>
</dbReference>
<proteinExistence type="inferred from homology"/>
<gene>
    <name evidence="10" type="ORF">MI149_29670</name>
</gene>
<dbReference type="EMBL" id="CP092363">
    <property type="protein sequence ID" value="ULN44849.1"/>
    <property type="molecule type" value="Genomic_DNA"/>
</dbReference>
<dbReference type="CDD" id="cd02079">
    <property type="entry name" value="P-type_ATPase_HM"/>
    <property type="match status" value="1"/>
</dbReference>
<keyword evidence="6 7" id="KW-0472">Membrane</keyword>
<geneLocation type="plasmid" evidence="10 11">
    <name>unnamed</name>
</geneLocation>
<dbReference type="InterPro" id="IPR001757">
    <property type="entry name" value="P_typ_ATPase"/>
</dbReference>
<comment type="similarity">
    <text evidence="2 7">Belongs to the cation transport ATPase (P-type) (TC 3.A.3) family. Type IB subfamily.</text>
</comment>
<evidence type="ECO:0000313" key="11">
    <source>
        <dbReference type="Proteomes" id="UP001055337"/>
    </source>
</evidence>
<dbReference type="NCBIfam" id="TIGR01525">
    <property type="entry name" value="ATPase-IB_hvy"/>
    <property type="match status" value="1"/>
</dbReference>
<keyword evidence="7" id="KW-0547">Nucleotide-binding</keyword>
<sequence>MSSSETSRPGRNDEDVVDDLDATRDDNDDGDEDVDHLWQVREFQLGVLAGVLLLAGFLVGRADLGGWELGLSIAALIAGGVTFVPKTVTKLFKGKIGIDTLMTIGALGAVALGQVEEAATLAFLYSLSEGLEEYSVAKTRKGLRALLDLVPRQATVRRGGTEQVLDPADLVVGDTMIVRPGERLATDGILRAGRTTMDLSAITGESMPVEAGPGDEVFAGAINGTGAVEVEVTATAEDNSLARIVHIVEAEHSRKGTTQRLADTIATPLVPGILLVGLLIAVLGALFGEATLWIERALVVVVAASPCALAISVPVTVVAAVGAASKRGVLIKGGAALETLGKVRTIALDKTGTLTRNAPVVVEVVTAAGYTREEVLALAAALESRSEHPLGRAILAAAQTVPAAADVEAVTGAGVVGTHDGKALRLGRPGWVDPAALAADIARLQQAGATAVVLEVDGVIAGAIAVRDELRPEAGDVVAELHQQGYTVAMLTGDNPATAHALAAEAGITEVHADLRPEDKSLIVGQYRDTGRVTAMVGDGVNDAPALATADLGVAMGAMGADVAIETADVALMGEDLRLLPGAFAHARRTRRIILQNVAVSLALITVLIPLAFFGVLGLAAVVLAHELSEVLIILNGVRAGRSTGLRTVGAAAAAPAPGASTPGRPHPPRST</sequence>
<dbReference type="PANTHER" id="PTHR48085">
    <property type="entry name" value="CADMIUM/ZINC-TRANSPORTING ATPASE HMA2-RELATED"/>
    <property type="match status" value="1"/>
</dbReference>
<dbReference type="InterPro" id="IPR027256">
    <property type="entry name" value="P-typ_ATPase_IB"/>
</dbReference>
<dbReference type="Gene3D" id="2.70.150.10">
    <property type="entry name" value="Calcium-transporting ATPase, cytoplasmic transduction domain A"/>
    <property type="match status" value="1"/>
</dbReference>
<evidence type="ECO:0000256" key="1">
    <source>
        <dbReference type="ARBA" id="ARBA00004651"/>
    </source>
</evidence>
<dbReference type="InterPro" id="IPR018303">
    <property type="entry name" value="ATPase_P-typ_P_site"/>
</dbReference>
<dbReference type="InterPro" id="IPR023298">
    <property type="entry name" value="ATPase_P-typ_TM_dom_sf"/>
</dbReference>
<feature type="transmembrane region" description="Helical" evidence="7">
    <location>
        <begin position="264"/>
        <end position="287"/>
    </location>
</feature>
<feature type="transmembrane region" description="Helical" evidence="7">
    <location>
        <begin position="43"/>
        <end position="60"/>
    </location>
</feature>
<protein>
    <submittedName>
        <fullName evidence="10">Cation-translocating P-type ATPase</fullName>
    </submittedName>
</protein>
<dbReference type="SUPFAM" id="SSF81653">
    <property type="entry name" value="Calcium ATPase, transduction domain A"/>
    <property type="match status" value="1"/>
</dbReference>
<evidence type="ECO:0000256" key="4">
    <source>
        <dbReference type="ARBA" id="ARBA00022692"/>
    </source>
</evidence>
<dbReference type="NCBIfam" id="TIGR01512">
    <property type="entry name" value="ATPase-IB2_Cd"/>
    <property type="match status" value="1"/>
</dbReference>
<keyword evidence="4 7" id="KW-0812">Transmembrane</keyword>
<dbReference type="Pfam" id="PF00122">
    <property type="entry name" value="E1-E2_ATPase"/>
    <property type="match status" value="1"/>
</dbReference>
<evidence type="ECO:0000313" key="10">
    <source>
        <dbReference type="EMBL" id="ULN44849.1"/>
    </source>
</evidence>
<evidence type="ECO:0000256" key="8">
    <source>
        <dbReference type="SAM" id="MobiDB-lite"/>
    </source>
</evidence>
<organism evidence="10 11">
    <name type="scientific">Mycolicibacterium crocinum</name>
    <dbReference type="NCBI Taxonomy" id="388459"/>
    <lineage>
        <taxon>Bacteria</taxon>
        <taxon>Bacillati</taxon>
        <taxon>Actinomycetota</taxon>
        <taxon>Actinomycetes</taxon>
        <taxon>Mycobacteriales</taxon>
        <taxon>Mycobacteriaceae</taxon>
        <taxon>Mycolicibacterium</taxon>
    </lineage>
</organism>
<dbReference type="InterPro" id="IPR051014">
    <property type="entry name" value="Cation_Transport_ATPase_IB"/>
</dbReference>
<evidence type="ECO:0000256" key="2">
    <source>
        <dbReference type="ARBA" id="ARBA00006024"/>
    </source>
</evidence>
<keyword evidence="5 7" id="KW-1133">Transmembrane helix</keyword>
<dbReference type="Gene3D" id="3.40.1110.10">
    <property type="entry name" value="Calcium-transporting ATPase, cytoplasmic domain N"/>
    <property type="match status" value="1"/>
</dbReference>
<dbReference type="RefSeq" id="WP_240180802.1">
    <property type="nucleotide sequence ID" value="NZ_CP092363.2"/>
</dbReference>
<evidence type="ECO:0000256" key="6">
    <source>
        <dbReference type="ARBA" id="ARBA00023136"/>
    </source>
</evidence>
<dbReference type="Proteomes" id="UP001055337">
    <property type="component" value="Plasmid unnamed"/>
</dbReference>
<feature type="transmembrane region" description="Helical" evidence="7">
    <location>
        <begin position="66"/>
        <end position="85"/>
    </location>
</feature>
<dbReference type="Pfam" id="PF00702">
    <property type="entry name" value="Hydrolase"/>
    <property type="match status" value="1"/>
</dbReference>
<feature type="domain" description="P-type ATPase A" evidence="9">
    <location>
        <begin position="149"/>
        <end position="249"/>
    </location>
</feature>
<evidence type="ECO:0000256" key="3">
    <source>
        <dbReference type="ARBA" id="ARBA00022475"/>
    </source>
</evidence>
<dbReference type="InterPro" id="IPR008250">
    <property type="entry name" value="ATPase_P-typ_transduc_dom_A_sf"/>
</dbReference>
<comment type="subcellular location">
    <subcellularLocation>
        <location evidence="1">Cell membrane</location>
        <topology evidence="1">Multi-pass membrane protein</topology>
    </subcellularLocation>
</comment>
<dbReference type="PRINTS" id="PR00119">
    <property type="entry name" value="CATATPASE"/>
</dbReference>
<keyword evidence="11" id="KW-1185">Reference proteome</keyword>
<dbReference type="PANTHER" id="PTHR48085:SF5">
    <property type="entry name" value="CADMIUM_ZINC-TRANSPORTING ATPASE HMA4-RELATED"/>
    <property type="match status" value="1"/>
</dbReference>
<feature type="region of interest" description="Disordered" evidence="8">
    <location>
        <begin position="1"/>
        <end position="31"/>
    </location>
</feature>
<accession>A0ABY3TW55</accession>
<evidence type="ECO:0000259" key="9">
    <source>
        <dbReference type="Pfam" id="PF00122"/>
    </source>
</evidence>
<dbReference type="InterPro" id="IPR023299">
    <property type="entry name" value="ATPase_P-typ_cyto_dom_N"/>
</dbReference>
<keyword evidence="10" id="KW-0614">Plasmid</keyword>
<keyword evidence="7" id="KW-0067">ATP-binding</keyword>
<dbReference type="SUPFAM" id="SSF56784">
    <property type="entry name" value="HAD-like"/>
    <property type="match status" value="1"/>
</dbReference>
<dbReference type="Gene3D" id="3.40.50.1000">
    <property type="entry name" value="HAD superfamily/HAD-like"/>
    <property type="match status" value="1"/>
</dbReference>
<reference evidence="10" key="1">
    <citation type="submission" date="2022-08" db="EMBL/GenBank/DDBJ databases">
        <title>Whole genome sequencing of non-tuberculosis mycobacteria type-strains.</title>
        <authorList>
            <person name="Igarashi Y."/>
            <person name="Osugi A."/>
            <person name="Mitarai S."/>
        </authorList>
    </citation>
    <scope>NUCLEOTIDE SEQUENCE</scope>
    <source>
        <strain evidence="10">JCM 16369</strain>
    </source>
</reference>
<feature type="compositionally biased region" description="Acidic residues" evidence="8">
    <location>
        <begin position="15"/>
        <end position="31"/>
    </location>
</feature>
<keyword evidence="3 7" id="KW-1003">Cell membrane</keyword>
<dbReference type="InterPro" id="IPR036412">
    <property type="entry name" value="HAD-like_sf"/>
</dbReference>
<dbReference type="InterPro" id="IPR059000">
    <property type="entry name" value="ATPase_P-type_domA"/>
</dbReference>
<dbReference type="NCBIfam" id="TIGR01494">
    <property type="entry name" value="ATPase_P-type"/>
    <property type="match status" value="1"/>
</dbReference>
<feature type="region of interest" description="Disordered" evidence="8">
    <location>
        <begin position="653"/>
        <end position="672"/>
    </location>
</feature>
<evidence type="ECO:0000256" key="7">
    <source>
        <dbReference type="RuleBase" id="RU362081"/>
    </source>
</evidence>
<dbReference type="PROSITE" id="PS00154">
    <property type="entry name" value="ATPASE_E1_E2"/>
    <property type="match status" value="1"/>
</dbReference>
<evidence type="ECO:0000256" key="5">
    <source>
        <dbReference type="ARBA" id="ARBA00022989"/>
    </source>
</evidence>